<feature type="compositionally biased region" description="Low complexity" evidence="1">
    <location>
        <begin position="1"/>
        <end position="11"/>
    </location>
</feature>
<feature type="compositionally biased region" description="Low complexity" evidence="1">
    <location>
        <begin position="85"/>
        <end position="108"/>
    </location>
</feature>
<name>A0A2K1QVI1_9PEZI</name>
<dbReference type="AlphaFoldDB" id="A0A2K1QVI1"/>
<comment type="caution">
    <text evidence="2">The sequence shown here is derived from an EMBL/GenBank/DDBJ whole genome shotgun (WGS) entry which is preliminary data.</text>
</comment>
<reference evidence="2 3" key="1">
    <citation type="submission" date="2017-06" db="EMBL/GenBank/DDBJ databases">
        <title>Draft genome sequence of a variant of Elsinoe murrayae.</title>
        <authorList>
            <person name="Cheng Q."/>
        </authorList>
    </citation>
    <scope>NUCLEOTIDE SEQUENCE [LARGE SCALE GENOMIC DNA]</scope>
    <source>
        <strain evidence="2 3">CQ-2017a</strain>
    </source>
</reference>
<evidence type="ECO:0000313" key="3">
    <source>
        <dbReference type="Proteomes" id="UP000243797"/>
    </source>
</evidence>
<gene>
    <name evidence="2" type="ORF">CAC42_1802</name>
</gene>
<dbReference type="OrthoDB" id="3931101at2759"/>
<organism evidence="2 3">
    <name type="scientific">Sphaceloma murrayae</name>
    <dbReference type="NCBI Taxonomy" id="2082308"/>
    <lineage>
        <taxon>Eukaryota</taxon>
        <taxon>Fungi</taxon>
        <taxon>Dikarya</taxon>
        <taxon>Ascomycota</taxon>
        <taxon>Pezizomycotina</taxon>
        <taxon>Dothideomycetes</taxon>
        <taxon>Dothideomycetidae</taxon>
        <taxon>Myriangiales</taxon>
        <taxon>Elsinoaceae</taxon>
        <taxon>Sphaceloma</taxon>
    </lineage>
</organism>
<evidence type="ECO:0000256" key="1">
    <source>
        <dbReference type="SAM" id="MobiDB-lite"/>
    </source>
</evidence>
<feature type="compositionally biased region" description="Low complexity" evidence="1">
    <location>
        <begin position="22"/>
        <end position="50"/>
    </location>
</feature>
<dbReference type="Proteomes" id="UP000243797">
    <property type="component" value="Unassembled WGS sequence"/>
</dbReference>
<evidence type="ECO:0000313" key="2">
    <source>
        <dbReference type="EMBL" id="PNS19066.1"/>
    </source>
</evidence>
<keyword evidence="3" id="KW-1185">Reference proteome</keyword>
<feature type="region of interest" description="Disordered" evidence="1">
    <location>
        <begin position="1"/>
        <end position="53"/>
    </location>
</feature>
<dbReference type="EMBL" id="NKHZ01000033">
    <property type="protein sequence ID" value="PNS19066.1"/>
    <property type="molecule type" value="Genomic_DNA"/>
</dbReference>
<dbReference type="InParanoid" id="A0A2K1QVI1"/>
<proteinExistence type="predicted"/>
<feature type="region of interest" description="Disordered" evidence="1">
    <location>
        <begin position="79"/>
        <end position="108"/>
    </location>
</feature>
<accession>A0A2K1QVI1</accession>
<protein>
    <submittedName>
        <fullName evidence="2">Uncharacterized protein</fullName>
    </submittedName>
</protein>
<sequence>MSSRKSSSRSSGPVPVRDHRSSTTTSSSSSSSSSRRSHYSSSSSSSSYSSASKYTLTPMSQLPANLPVNYPFQPSFVISRRRSSSHSSSSSSSSSRKTSSSSSTSSKTSPLLASISLLTRSSEPLPAGHLTGPRLVSSIHDLPPDYRASLPEPLRSEALGYVSFPELKVRREGVVRLGVVVWKMPEGARGRETGREAVKVGEWEGAEVGVYCHPGFRG</sequence>